<evidence type="ECO:0000256" key="1">
    <source>
        <dbReference type="SAM" id="Coils"/>
    </source>
</evidence>
<comment type="caution">
    <text evidence="2">The sequence shown here is derived from an EMBL/GenBank/DDBJ whole genome shotgun (WGS) entry which is preliminary data.</text>
</comment>
<proteinExistence type="predicted"/>
<evidence type="ECO:0000313" key="3">
    <source>
        <dbReference type="Proteomes" id="UP000245383"/>
    </source>
</evidence>
<reference evidence="2 3" key="1">
    <citation type="journal article" date="2018" name="MBio">
        <title>Comparative Genomics Reveals the Core Gene Toolbox for the Fungus-Insect Symbiosis.</title>
        <authorList>
            <person name="Wang Y."/>
            <person name="Stata M."/>
            <person name="Wang W."/>
            <person name="Stajich J.E."/>
            <person name="White M.M."/>
            <person name="Moncalvo J.M."/>
        </authorList>
    </citation>
    <scope>NUCLEOTIDE SEQUENCE [LARGE SCALE GENOMIC DNA]</scope>
    <source>
        <strain evidence="2 3">SWE-8-4</strain>
    </source>
</reference>
<dbReference type="Proteomes" id="UP000245383">
    <property type="component" value="Unassembled WGS sequence"/>
</dbReference>
<dbReference type="EMBL" id="MBFR01000057">
    <property type="protein sequence ID" value="PVU95406.1"/>
    <property type="molecule type" value="Genomic_DNA"/>
</dbReference>
<evidence type="ECO:0000313" key="2">
    <source>
        <dbReference type="EMBL" id="PVU95406.1"/>
    </source>
</evidence>
<gene>
    <name evidence="2" type="ORF">BB561_001835</name>
</gene>
<organism evidence="2 3">
    <name type="scientific">Smittium simulii</name>
    <dbReference type="NCBI Taxonomy" id="133385"/>
    <lineage>
        <taxon>Eukaryota</taxon>
        <taxon>Fungi</taxon>
        <taxon>Fungi incertae sedis</taxon>
        <taxon>Zoopagomycota</taxon>
        <taxon>Kickxellomycotina</taxon>
        <taxon>Harpellomycetes</taxon>
        <taxon>Harpellales</taxon>
        <taxon>Legeriomycetaceae</taxon>
        <taxon>Smittium</taxon>
    </lineage>
</organism>
<accession>A0A2T9YSY6</accession>
<dbReference type="AlphaFoldDB" id="A0A2T9YSY6"/>
<keyword evidence="1" id="KW-0175">Coiled coil</keyword>
<feature type="coiled-coil region" evidence="1">
    <location>
        <begin position="150"/>
        <end position="177"/>
    </location>
</feature>
<name>A0A2T9YSY6_9FUNG</name>
<keyword evidence="3" id="KW-1185">Reference proteome</keyword>
<protein>
    <submittedName>
        <fullName evidence="2">Uncharacterized protein</fullName>
    </submittedName>
</protein>
<sequence>MLTEHNSDSQSPETLLGLQPDSTISDYSKKLSVLHSEYLESLNLYKLYFSYNQAISRLSADDIPLNLDSSVESQELYDLQPLISKIHSTSKELVSCNNQGFELSEKLNHIKDQNTNIQKLISEKNISLSLMNSPSTTEYKTERQSIDEINLGLEKDIIKLEKEINSIENSLKIENDKVLEIKKTKDLLKNQIESNRIDKDNSQLELNCFYNSANNKKDWLNRIGIAKNHMNHGSKSITVEIHNDRLNLTLPNKADESKLLLSSTHDQTNIQLSSVRLDGGNDETIAQFSDIAKFSGGDLHSILYRTWNVQNNA</sequence>
<dbReference type="OrthoDB" id="5565905at2759"/>